<dbReference type="OrthoDB" id="9787658at2"/>
<dbReference type="PANTHER" id="PTHR43767">
    <property type="entry name" value="LONG-CHAIN-FATTY-ACID--COA LIGASE"/>
    <property type="match status" value="1"/>
</dbReference>
<evidence type="ECO:0000259" key="2">
    <source>
        <dbReference type="Pfam" id="PF00501"/>
    </source>
</evidence>
<reference evidence="3 4" key="1">
    <citation type="submission" date="2018-08" db="EMBL/GenBank/DDBJ databases">
        <title>Wenzhouxiangella salilacus sp. nov., a novel bacterium isolated from a saline lake in Xinjiang Province, China.</title>
        <authorList>
            <person name="Han S."/>
        </authorList>
    </citation>
    <scope>NUCLEOTIDE SEQUENCE [LARGE SCALE GENOMIC DNA]</scope>
    <source>
        <strain evidence="3 4">XDB06</strain>
    </source>
</reference>
<dbReference type="InterPro" id="IPR000873">
    <property type="entry name" value="AMP-dep_synth/lig_dom"/>
</dbReference>
<dbReference type="Proteomes" id="UP000260351">
    <property type="component" value="Unassembled WGS sequence"/>
</dbReference>
<dbReference type="GO" id="GO:0016874">
    <property type="term" value="F:ligase activity"/>
    <property type="evidence" value="ECO:0007669"/>
    <property type="project" value="UniProtKB-KW"/>
</dbReference>
<dbReference type="EMBL" id="QUZK01000039">
    <property type="protein sequence ID" value="RFF30016.1"/>
    <property type="molecule type" value="Genomic_DNA"/>
</dbReference>
<dbReference type="InterPro" id="IPR050237">
    <property type="entry name" value="ATP-dep_AMP-bd_enzyme"/>
</dbReference>
<dbReference type="RefSeq" id="WP_116650998.1">
    <property type="nucleotide sequence ID" value="NZ_QUZK01000039.1"/>
</dbReference>
<evidence type="ECO:0000313" key="3">
    <source>
        <dbReference type="EMBL" id="RFF30016.1"/>
    </source>
</evidence>
<dbReference type="Pfam" id="PF00501">
    <property type="entry name" value="AMP-binding"/>
    <property type="match status" value="1"/>
</dbReference>
<dbReference type="SUPFAM" id="SSF56801">
    <property type="entry name" value="Acetyl-CoA synthetase-like"/>
    <property type="match status" value="1"/>
</dbReference>
<gene>
    <name evidence="3" type="ORF">DZC52_09945</name>
</gene>
<comment type="caution">
    <text evidence="3">The sequence shown here is derived from an EMBL/GenBank/DDBJ whole genome shotgun (WGS) entry which is preliminary data.</text>
</comment>
<feature type="domain" description="AMP-dependent synthetase/ligase" evidence="2">
    <location>
        <begin position="102"/>
        <end position="281"/>
    </location>
</feature>
<dbReference type="AlphaFoldDB" id="A0A3E1K7N2"/>
<evidence type="ECO:0000313" key="4">
    <source>
        <dbReference type="Proteomes" id="UP000260351"/>
    </source>
</evidence>
<dbReference type="InterPro" id="IPR045851">
    <property type="entry name" value="AMP-bd_C_sf"/>
</dbReference>
<organism evidence="3 4">
    <name type="scientific">Wenzhouxiangella sediminis</name>
    <dbReference type="NCBI Taxonomy" id="1792836"/>
    <lineage>
        <taxon>Bacteria</taxon>
        <taxon>Pseudomonadati</taxon>
        <taxon>Pseudomonadota</taxon>
        <taxon>Gammaproteobacteria</taxon>
        <taxon>Chromatiales</taxon>
        <taxon>Wenzhouxiangellaceae</taxon>
        <taxon>Wenzhouxiangella</taxon>
    </lineage>
</organism>
<dbReference type="Gene3D" id="3.40.50.12780">
    <property type="entry name" value="N-terminal domain of ligase-like"/>
    <property type="match status" value="1"/>
</dbReference>
<name>A0A3E1K7N2_9GAMM</name>
<dbReference type="Gene3D" id="3.30.300.30">
    <property type="match status" value="1"/>
</dbReference>
<dbReference type="InterPro" id="IPR042099">
    <property type="entry name" value="ANL_N_sf"/>
</dbReference>
<protein>
    <recommendedName>
        <fullName evidence="2">AMP-dependent synthetase/ligase domain-containing protein</fullName>
    </recommendedName>
</protein>
<accession>A0A3E1K7N2</accession>
<dbReference type="PANTHER" id="PTHR43767:SF8">
    <property type="entry name" value="LONG-CHAIN-FATTY-ACID--COA LIGASE"/>
    <property type="match status" value="1"/>
</dbReference>
<keyword evidence="1" id="KW-0436">Ligase</keyword>
<evidence type="ECO:0000256" key="1">
    <source>
        <dbReference type="ARBA" id="ARBA00022598"/>
    </source>
</evidence>
<sequence length="443" mass="48120">MTTLPLTTRSLDELVMLHRGEPVSVGRFIARAEALAGRLPPGAPVINLCQDRHAFSVTFAAAVVAGGSNLLPANRLKATVDELVDSFAGAVVVADRPLEGFTGTVIDPSEALESLEQAQRIPRVSADQRAAVVFTSGSTGRSSRIEKPWRTLHDSSLLNLAQLDPPPGARVLATVPPQHMWGLETSVLMPWFGAVTVSSAHPFFVADICRQLEALEQPRVLVSTPVHLRALVESGIKLPDVERIYSATAPLSRSLARRLERLSGAKVTEIYGCSETGCLARRQTARVADWQLFDAFELTNEGDGTVARAAHLPGPVRLMDHLEFRTRDSFRLLGRQSDLVNIAGKRASLAELTGVLLDIPGVLDGVIFQPPEDEDGPARRLAALVVAPNLEPADIRRALGRRIDAAFMPRPLRLVEKLPRAETGKLPRRSLLQFFARTCRQAG</sequence>
<proteinExistence type="predicted"/>
<keyword evidence="4" id="KW-1185">Reference proteome</keyword>